<dbReference type="Pfam" id="PF02518">
    <property type="entry name" value="HATPase_c"/>
    <property type="match status" value="1"/>
</dbReference>
<name>A0A9D9H9Y6_9LACO</name>
<evidence type="ECO:0000256" key="1">
    <source>
        <dbReference type="ARBA" id="ARBA00000085"/>
    </source>
</evidence>
<keyword evidence="4" id="KW-1003">Cell membrane</keyword>
<protein>
    <recommendedName>
        <fullName evidence="3">histidine kinase</fullName>
        <ecNumber evidence="3">2.7.13.3</ecNumber>
    </recommendedName>
</protein>
<evidence type="ECO:0000256" key="2">
    <source>
        <dbReference type="ARBA" id="ARBA00004651"/>
    </source>
</evidence>
<organism evidence="16 17">
    <name type="scientific">Candidatus Gallilactobacillus intestinavium</name>
    <dbReference type="NCBI Taxonomy" id="2840838"/>
    <lineage>
        <taxon>Bacteria</taxon>
        <taxon>Bacillati</taxon>
        <taxon>Bacillota</taxon>
        <taxon>Bacilli</taxon>
        <taxon>Lactobacillales</taxon>
        <taxon>Lactobacillaceae</taxon>
        <taxon>Lactobacillaceae incertae sedis</taxon>
        <taxon>Candidatus Gallilactobacillus</taxon>
    </lineage>
</organism>
<keyword evidence="7 14" id="KW-0812">Transmembrane</keyword>
<dbReference type="InterPro" id="IPR050398">
    <property type="entry name" value="HssS/ArlS-like"/>
</dbReference>
<keyword evidence="12" id="KW-0902">Two-component regulatory system</keyword>
<comment type="subcellular location">
    <subcellularLocation>
        <location evidence="2">Cell membrane</location>
        <topology evidence="2">Multi-pass membrane protein</topology>
    </subcellularLocation>
</comment>
<reference evidence="16" key="1">
    <citation type="submission" date="2020-10" db="EMBL/GenBank/DDBJ databases">
        <authorList>
            <person name="Gilroy R."/>
        </authorList>
    </citation>
    <scope>NUCLEOTIDE SEQUENCE</scope>
    <source>
        <strain evidence="16">C6-149</strain>
    </source>
</reference>
<dbReference type="InterPro" id="IPR004358">
    <property type="entry name" value="Sig_transdc_His_kin-like_C"/>
</dbReference>
<dbReference type="EC" id="2.7.13.3" evidence="3"/>
<dbReference type="PANTHER" id="PTHR45528">
    <property type="entry name" value="SENSOR HISTIDINE KINASE CPXA"/>
    <property type="match status" value="1"/>
</dbReference>
<evidence type="ECO:0000256" key="11">
    <source>
        <dbReference type="ARBA" id="ARBA00022989"/>
    </source>
</evidence>
<evidence type="ECO:0000313" key="16">
    <source>
        <dbReference type="EMBL" id="MBO8441797.1"/>
    </source>
</evidence>
<dbReference type="CDD" id="cd00075">
    <property type="entry name" value="HATPase"/>
    <property type="match status" value="1"/>
</dbReference>
<dbReference type="EMBL" id="JADIMP010000085">
    <property type="protein sequence ID" value="MBO8441797.1"/>
    <property type="molecule type" value="Genomic_DNA"/>
</dbReference>
<evidence type="ECO:0000256" key="12">
    <source>
        <dbReference type="ARBA" id="ARBA00023012"/>
    </source>
</evidence>
<dbReference type="GO" id="GO:0000155">
    <property type="term" value="F:phosphorelay sensor kinase activity"/>
    <property type="evidence" value="ECO:0007669"/>
    <property type="project" value="InterPro"/>
</dbReference>
<dbReference type="PRINTS" id="PR00344">
    <property type="entry name" value="BCTRLSENSOR"/>
</dbReference>
<accession>A0A9D9H9Y6</accession>
<evidence type="ECO:0000256" key="7">
    <source>
        <dbReference type="ARBA" id="ARBA00022692"/>
    </source>
</evidence>
<keyword evidence="6" id="KW-0808">Transferase</keyword>
<dbReference type="GO" id="GO:0005524">
    <property type="term" value="F:ATP binding"/>
    <property type="evidence" value="ECO:0007669"/>
    <property type="project" value="UniProtKB-KW"/>
</dbReference>
<evidence type="ECO:0000256" key="9">
    <source>
        <dbReference type="ARBA" id="ARBA00022777"/>
    </source>
</evidence>
<dbReference type="Gene3D" id="1.10.287.130">
    <property type="match status" value="1"/>
</dbReference>
<keyword evidence="5" id="KW-0597">Phosphoprotein</keyword>
<dbReference type="InterPro" id="IPR003594">
    <property type="entry name" value="HATPase_dom"/>
</dbReference>
<evidence type="ECO:0000259" key="15">
    <source>
        <dbReference type="PROSITE" id="PS50109"/>
    </source>
</evidence>
<sequence>MHLSDKQKKNLGIIAIAACLLLLFLDFLIINFIQDVFRYDLTGKNKFVWVILIILDVIVLSVLLKRTYDRYNLNNIIEELQNIAKYKQFDSQIEVNNLYDVKLSTLVNAINDLITATNKSIDDQKKAEKTKDELITNVGHDIRTPLTSIIGYLGLIENKSISKDDLHKYAHIAYLKSKQMKTLVEELFEYLKVSGTKDKLNVSKMNVSQMLQQLAISYELDIERKGLKIFYKTNPENIYIEADPDKLGRVFNNLISNALKYGENATFISLFAKLDGKQIVIYVSNDGKKIPRNSLDQLFERFYRVENSRSKETGGTGLGLAIAKDIVTAHHGNIYAESNDNITSFVVKLPVNQDEF</sequence>
<comment type="caution">
    <text evidence="16">The sequence shown here is derived from an EMBL/GenBank/DDBJ whole genome shotgun (WGS) entry which is preliminary data.</text>
</comment>
<dbReference type="SUPFAM" id="SSF55874">
    <property type="entry name" value="ATPase domain of HSP90 chaperone/DNA topoisomerase II/histidine kinase"/>
    <property type="match status" value="1"/>
</dbReference>
<evidence type="ECO:0000256" key="13">
    <source>
        <dbReference type="ARBA" id="ARBA00023136"/>
    </source>
</evidence>
<dbReference type="InterPro" id="IPR036890">
    <property type="entry name" value="HATPase_C_sf"/>
</dbReference>
<dbReference type="CDD" id="cd00082">
    <property type="entry name" value="HisKA"/>
    <property type="match status" value="1"/>
</dbReference>
<proteinExistence type="predicted"/>
<keyword evidence="9 16" id="KW-0418">Kinase</keyword>
<dbReference type="Pfam" id="PF00512">
    <property type="entry name" value="HisKA"/>
    <property type="match status" value="1"/>
</dbReference>
<evidence type="ECO:0000256" key="10">
    <source>
        <dbReference type="ARBA" id="ARBA00022840"/>
    </source>
</evidence>
<evidence type="ECO:0000256" key="6">
    <source>
        <dbReference type="ARBA" id="ARBA00022679"/>
    </source>
</evidence>
<evidence type="ECO:0000256" key="3">
    <source>
        <dbReference type="ARBA" id="ARBA00012438"/>
    </source>
</evidence>
<dbReference type="SMART" id="SM00387">
    <property type="entry name" value="HATPase_c"/>
    <property type="match status" value="1"/>
</dbReference>
<evidence type="ECO:0000256" key="4">
    <source>
        <dbReference type="ARBA" id="ARBA00022475"/>
    </source>
</evidence>
<dbReference type="Gene3D" id="3.30.565.10">
    <property type="entry name" value="Histidine kinase-like ATPase, C-terminal domain"/>
    <property type="match status" value="1"/>
</dbReference>
<dbReference type="GO" id="GO:0005886">
    <property type="term" value="C:plasma membrane"/>
    <property type="evidence" value="ECO:0007669"/>
    <property type="project" value="UniProtKB-SubCell"/>
</dbReference>
<feature type="domain" description="Histidine kinase" evidence="15">
    <location>
        <begin position="137"/>
        <end position="353"/>
    </location>
</feature>
<dbReference type="PANTHER" id="PTHR45528:SF1">
    <property type="entry name" value="SENSOR HISTIDINE KINASE CPXA"/>
    <property type="match status" value="1"/>
</dbReference>
<reference evidence="16" key="2">
    <citation type="journal article" date="2021" name="PeerJ">
        <title>Extensive microbial diversity within the chicken gut microbiome revealed by metagenomics and culture.</title>
        <authorList>
            <person name="Gilroy R."/>
            <person name="Ravi A."/>
            <person name="Getino M."/>
            <person name="Pursley I."/>
            <person name="Horton D.L."/>
            <person name="Alikhan N.F."/>
            <person name="Baker D."/>
            <person name="Gharbi K."/>
            <person name="Hall N."/>
            <person name="Watson M."/>
            <person name="Adriaenssens E.M."/>
            <person name="Foster-Nyarko E."/>
            <person name="Jarju S."/>
            <person name="Secka A."/>
            <person name="Antonio M."/>
            <person name="Oren A."/>
            <person name="Chaudhuri R.R."/>
            <person name="La Ragione R."/>
            <person name="Hildebrand F."/>
            <person name="Pallen M.J."/>
        </authorList>
    </citation>
    <scope>NUCLEOTIDE SEQUENCE</scope>
    <source>
        <strain evidence="16">C6-149</strain>
    </source>
</reference>
<keyword evidence="10" id="KW-0067">ATP-binding</keyword>
<keyword evidence="8" id="KW-0547">Nucleotide-binding</keyword>
<dbReference type="Proteomes" id="UP000823614">
    <property type="component" value="Unassembled WGS sequence"/>
</dbReference>
<dbReference type="SUPFAM" id="SSF47384">
    <property type="entry name" value="Homodimeric domain of signal transducing histidine kinase"/>
    <property type="match status" value="1"/>
</dbReference>
<evidence type="ECO:0000256" key="14">
    <source>
        <dbReference type="SAM" id="Phobius"/>
    </source>
</evidence>
<evidence type="ECO:0000313" key="17">
    <source>
        <dbReference type="Proteomes" id="UP000823614"/>
    </source>
</evidence>
<gene>
    <name evidence="16" type="ORF">IAA89_05145</name>
</gene>
<dbReference type="InterPro" id="IPR036097">
    <property type="entry name" value="HisK_dim/P_sf"/>
</dbReference>
<keyword evidence="13 14" id="KW-0472">Membrane</keyword>
<comment type="catalytic activity">
    <reaction evidence="1">
        <text>ATP + protein L-histidine = ADP + protein N-phospho-L-histidine.</text>
        <dbReference type="EC" id="2.7.13.3"/>
    </reaction>
</comment>
<evidence type="ECO:0000256" key="5">
    <source>
        <dbReference type="ARBA" id="ARBA00022553"/>
    </source>
</evidence>
<feature type="transmembrane region" description="Helical" evidence="14">
    <location>
        <begin position="46"/>
        <end position="64"/>
    </location>
</feature>
<dbReference type="PROSITE" id="PS50109">
    <property type="entry name" value="HIS_KIN"/>
    <property type="match status" value="1"/>
</dbReference>
<dbReference type="InterPro" id="IPR005467">
    <property type="entry name" value="His_kinase_dom"/>
</dbReference>
<dbReference type="InterPro" id="IPR003661">
    <property type="entry name" value="HisK_dim/P_dom"/>
</dbReference>
<keyword evidence="11 14" id="KW-1133">Transmembrane helix</keyword>
<dbReference type="AlphaFoldDB" id="A0A9D9H9Y6"/>
<dbReference type="FunFam" id="3.30.565.10:FF:000013">
    <property type="entry name" value="Two-component sensor histidine kinase"/>
    <property type="match status" value="1"/>
</dbReference>
<evidence type="ECO:0000256" key="8">
    <source>
        <dbReference type="ARBA" id="ARBA00022741"/>
    </source>
</evidence>
<feature type="transmembrane region" description="Helical" evidence="14">
    <location>
        <begin position="12"/>
        <end position="34"/>
    </location>
</feature>
<dbReference type="SMART" id="SM00388">
    <property type="entry name" value="HisKA"/>
    <property type="match status" value="1"/>
</dbReference>